<keyword evidence="1" id="KW-1133">Transmembrane helix</keyword>
<accession>A0A916VEH2</accession>
<dbReference type="PIRSF" id="PIRSF021435">
    <property type="entry name" value="SpoIIIAB"/>
    <property type="match status" value="1"/>
</dbReference>
<sequence>MIKVLGAVLIIGASTLYGFYRAYLYAERPRQIRQLIHAVSRLRTEIWYGSTPLPAALSKLSQLCAKPLDRMFLVISERLQAERTATVHTVWSETIEEMWGQTAMKQPEKEALLELGAVLGISDREDQLQHLKLAQTHLEHEETAAKDEQVRYEKLSRSLGLLGGALIVILIY</sequence>
<keyword evidence="1" id="KW-0812">Transmembrane</keyword>
<reference evidence="2" key="2">
    <citation type="journal article" date="2021" name="Data Brief">
        <title>Draft genome sequence data of the facultative, thermophilic, xylanolytic bacterium Paenibacillus sp. strain DA-C8.</title>
        <authorList>
            <person name="Chhe C."/>
            <person name="Uke A."/>
            <person name="Baramee S."/>
            <person name="Ungkulpasvich U."/>
            <person name="Tachaapaikoon C."/>
            <person name="Pason P."/>
            <person name="Waeonukul R."/>
            <person name="Ratanakhanokchai K."/>
            <person name="Kosugi A."/>
        </authorList>
    </citation>
    <scope>NUCLEOTIDE SEQUENCE</scope>
    <source>
        <strain evidence="2">DA-C8</strain>
    </source>
</reference>
<gene>
    <name evidence="2" type="primary">spoIIIAB</name>
    <name evidence="2" type="ORF">PRECH8_00690</name>
</gene>
<keyword evidence="1" id="KW-0472">Membrane</keyword>
<comment type="caution">
    <text evidence="2">The sequence shown here is derived from an EMBL/GenBank/DDBJ whole genome shotgun (WGS) entry which is preliminary data.</text>
</comment>
<dbReference type="Proteomes" id="UP000654993">
    <property type="component" value="Unassembled WGS sequence"/>
</dbReference>
<dbReference type="NCBIfam" id="TIGR02833">
    <property type="entry name" value="spore_III_AB"/>
    <property type="match status" value="1"/>
</dbReference>
<evidence type="ECO:0000313" key="2">
    <source>
        <dbReference type="EMBL" id="GFR36773.1"/>
    </source>
</evidence>
<dbReference type="InterPro" id="IPR014198">
    <property type="entry name" value="Spore_III_AB"/>
</dbReference>
<dbReference type="Pfam" id="PF09548">
    <property type="entry name" value="Spore_III_AB"/>
    <property type="match status" value="1"/>
</dbReference>
<organism evidence="2 3">
    <name type="scientific">Insulibacter thermoxylanivorax</name>
    <dbReference type="NCBI Taxonomy" id="2749268"/>
    <lineage>
        <taxon>Bacteria</taxon>
        <taxon>Bacillati</taxon>
        <taxon>Bacillota</taxon>
        <taxon>Bacilli</taxon>
        <taxon>Bacillales</taxon>
        <taxon>Paenibacillaceae</taxon>
        <taxon>Insulibacter</taxon>
    </lineage>
</organism>
<feature type="transmembrane region" description="Helical" evidence="1">
    <location>
        <begin position="6"/>
        <end position="26"/>
    </location>
</feature>
<dbReference type="RefSeq" id="WP_200965064.1">
    <property type="nucleotide sequence ID" value="NZ_BMAQ01000001.1"/>
</dbReference>
<evidence type="ECO:0000313" key="3">
    <source>
        <dbReference type="Proteomes" id="UP000654993"/>
    </source>
</evidence>
<proteinExistence type="predicted"/>
<name>A0A916VEH2_9BACL</name>
<keyword evidence="3" id="KW-1185">Reference proteome</keyword>
<dbReference type="EMBL" id="BMAQ01000001">
    <property type="protein sequence ID" value="GFR36773.1"/>
    <property type="molecule type" value="Genomic_DNA"/>
</dbReference>
<dbReference type="AlphaFoldDB" id="A0A916VEH2"/>
<evidence type="ECO:0000256" key="1">
    <source>
        <dbReference type="SAM" id="Phobius"/>
    </source>
</evidence>
<protein>
    <submittedName>
        <fullName evidence="2">Stage III sporulation protein SpoAB</fullName>
    </submittedName>
</protein>
<reference evidence="2" key="1">
    <citation type="submission" date="2020-08" db="EMBL/GenBank/DDBJ databases">
        <authorList>
            <person name="Uke A."/>
            <person name="Chhe C."/>
            <person name="Baramee S."/>
            <person name="Kosugi A."/>
        </authorList>
    </citation>
    <scope>NUCLEOTIDE SEQUENCE</scope>
    <source>
        <strain evidence="2">DA-C8</strain>
    </source>
</reference>